<evidence type="ECO:0000313" key="18">
    <source>
        <dbReference type="EMBL" id="MUB64066.1"/>
    </source>
</evidence>
<evidence type="ECO:0000256" key="12">
    <source>
        <dbReference type="ARBA" id="ARBA00022741"/>
    </source>
</evidence>
<evidence type="ECO:0000256" key="9">
    <source>
        <dbReference type="ARBA" id="ARBA00012523"/>
    </source>
</evidence>
<gene>
    <name evidence="18" type="ORF">GNE07_13475</name>
</gene>
<organism evidence="18 19">
    <name type="scientific">Hungatella hathewayi</name>
    <dbReference type="NCBI Taxonomy" id="154046"/>
    <lineage>
        <taxon>Bacteria</taxon>
        <taxon>Bacillati</taxon>
        <taxon>Bacillota</taxon>
        <taxon>Clostridia</taxon>
        <taxon>Lachnospirales</taxon>
        <taxon>Lachnospiraceae</taxon>
        <taxon>Hungatella</taxon>
    </lineage>
</organism>
<comment type="catalytic activity">
    <reaction evidence="1">
        <text>adenosylcob(III)inamide + ATP = adenosylcob(III)inamide phosphate + ADP + H(+)</text>
        <dbReference type="Rhea" id="RHEA:15769"/>
        <dbReference type="ChEBI" id="CHEBI:2480"/>
        <dbReference type="ChEBI" id="CHEBI:15378"/>
        <dbReference type="ChEBI" id="CHEBI:30616"/>
        <dbReference type="ChEBI" id="CHEBI:58502"/>
        <dbReference type="ChEBI" id="CHEBI:456216"/>
        <dbReference type="EC" id="2.7.1.156"/>
    </reaction>
</comment>
<dbReference type="InterPro" id="IPR003203">
    <property type="entry name" value="CobU/CobP"/>
</dbReference>
<evidence type="ECO:0000256" key="11">
    <source>
        <dbReference type="ARBA" id="ARBA00022679"/>
    </source>
</evidence>
<evidence type="ECO:0000256" key="10">
    <source>
        <dbReference type="ARBA" id="ARBA00022573"/>
    </source>
</evidence>
<dbReference type="PANTHER" id="PTHR34848">
    <property type="match status" value="1"/>
</dbReference>
<evidence type="ECO:0000256" key="5">
    <source>
        <dbReference type="ARBA" id="ARBA00004692"/>
    </source>
</evidence>
<accession>A0AAW9WHF9</accession>
<dbReference type="GO" id="GO:0005525">
    <property type="term" value="F:GTP binding"/>
    <property type="evidence" value="ECO:0007669"/>
    <property type="project" value="UniProtKB-KW"/>
</dbReference>
<dbReference type="InterPro" id="IPR027417">
    <property type="entry name" value="P-loop_NTPase"/>
</dbReference>
<protein>
    <recommendedName>
        <fullName evidence="16">Adenosylcobinamide kinase</fullName>
        <ecNumber evidence="8">2.7.1.156</ecNumber>
        <ecNumber evidence="9">2.7.7.62</ecNumber>
    </recommendedName>
    <alternativeName>
        <fullName evidence="17">Adenosylcobinamide-phosphate guanylyltransferase</fullName>
    </alternativeName>
</protein>
<comment type="pathway">
    <text evidence="6">Cofactor biosynthesis; adenosylcobalamin biosynthesis; adenosylcobalamin from cob(II)yrinate a,c-diamide: step 5/7.</text>
</comment>
<keyword evidence="10" id="KW-0169">Cobalamin biosynthesis</keyword>
<keyword evidence="11" id="KW-0808">Transferase</keyword>
<comment type="function">
    <text evidence="4">Catalyzes ATP-dependent phosphorylation of adenosylcobinamide and addition of GMP to adenosylcobinamide phosphate.</text>
</comment>
<keyword evidence="13" id="KW-0418">Kinase</keyword>
<evidence type="ECO:0000256" key="4">
    <source>
        <dbReference type="ARBA" id="ARBA00003889"/>
    </source>
</evidence>
<keyword evidence="12" id="KW-0547">Nucleotide-binding</keyword>
<dbReference type="Pfam" id="PF02283">
    <property type="entry name" value="CobU"/>
    <property type="match status" value="1"/>
</dbReference>
<evidence type="ECO:0000256" key="14">
    <source>
        <dbReference type="ARBA" id="ARBA00022840"/>
    </source>
</evidence>
<evidence type="ECO:0000256" key="8">
    <source>
        <dbReference type="ARBA" id="ARBA00012016"/>
    </source>
</evidence>
<dbReference type="AlphaFoldDB" id="A0AAW9WHF9"/>
<name>A0AAW9WHF9_9FIRM</name>
<evidence type="ECO:0000256" key="6">
    <source>
        <dbReference type="ARBA" id="ARBA00005159"/>
    </source>
</evidence>
<comment type="catalytic activity">
    <reaction evidence="3">
        <text>adenosylcob(III)inamide + GTP = adenosylcob(III)inamide phosphate + GDP + H(+)</text>
        <dbReference type="Rhea" id="RHEA:15765"/>
        <dbReference type="ChEBI" id="CHEBI:2480"/>
        <dbReference type="ChEBI" id="CHEBI:15378"/>
        <dbReference type="ChEBI" id="CHEBI:37565"/>
        <dbReference type="ChEBI" id="CHEBI:58189"/>
        <dbReference type="ChEBI" id="CHEBI:58502"/>
        <dbReference type="EC" id="2.7.1.156"/>
    </reaction>
</comment>
<dbReference type="SUPFAM" id="SSF52540">
    <property type="entry name" value="P-loop containing nucleoside triphosphate hydrolases"/>
    <property type="match status" value="1"/>
</dbReference>
<evidence type="ECO:0000256" key="2">
    <source>
        <dbReference type="ARBA" id="ARBA00000711"/>
    </source>
</evidence>
<evidence type="ECO:0000256" key="3">
    <source>
        <dbReference type="ARBA" id="ARBA00001522"/>
    </source>
</evidence>
<dbReference type="Proteomes" id="UP000434223">
    <property type="component" value="Unassembled WGS sequence"/>
</dbReference>
<reference evidence="18 19" key="1">
    <citation type="submission" date="2019-09" db="EMBL/GenBank/DDBJ databases">
        <title>Draft genome sequencing of Hungatella hathewayi 123Y-2.</title>
        <authorList>
            <person name="Lv Q."/>
            <person name="Li S."/>
        </authorList>
    </citation>
    <scope>NUCLEOTIDE SEQUENCE [LARGE SCALE GENOMIC DNA]</scope>
    <source>
        <strain evidence="18 19">123Y-2</strain>
    </source>
</reference>
<comment type="caution">
    <text evidence="18">The sequence shown here is derived from an EMBL/GenBank/DDBJ whole genome shotgun (WGS) entry which is preliminary data.</text>
</comment>
<evidence type="ECO:0000256" key="13">
    <source>
        <dbReference type="ARBA" id="ARBA00022777"/>
    </source>
</evidence>
<dbReference type="EC" id="2.7.1.156" evidence="8"/>
<dbReference type="GO" id="GO:0043752">
    <property type="term" value="F:adenosylcobinamide kinase activity"/>
    <property type="evidence" value="ECO:0007669"/>
    <property type="project" value="UniProtKB-EC"/>
</dbReference>
<evidence type="ECO:0000256" key="7">
    <source>
        <dbReference type="ARBA" id="ARBA00007490"/>
    </source>
</evidence>
<dbReference type="GO" id="GO:0008820">
    <property type="term" value="F:cobinamide phosphate guanylyltransferase activity"/>
    <property type="evidence" value="ECO:0007669"/>
    <property type="project" value="UniProtKB-EC"/>
</dbReference>
<evidence type="ECO:0000256" key="1">
    <source>
        <dbReference type="ARBA" id="ARBA00000312"/>
    </source>
</evidence>
<dbReference type="GO" id="GO:0005524">
    <property type="term" value="F:ATP binding"/>
    <property type="evidence" value="ECO:0007669"/>
    <property type="project" value="UniProtKB-KW"/>
</dbReference>
<proteinExistence type="inferred from homology"/>
<dbReference type="EMBL" id="WNME01000008">
    <property type="protein sequence ID" value="MUB64066.1"/>
    <property type="molecule type" value="Genomic_DNA"/>
</dbReference>
<evidence type="ECO:0000256" key="17">
    <source>
        <dbReference type="ARBA" id="ARBA00030571"/>
    </source>
</evidence>
<dbReference type="PANTHER" id="PTHR34848:SF1">
    <property type="entry name" value="BIFUNCTIONAL ADENOSYLCOBALAMIN BIOSYNTHESIS PROTEIN COBU"/>
    <property type="match status" value="1"/>
</dbReference>
<evidence type="ECO:0000256" key="16">
    <source>
        <dbReference type="ARBA" id="ARBA00029570"/>
    </source>
</evidence>
<comment type="similarity">
    <text evidence="7">Belongs to the CobU/CobP family.</text>
</comment>
<comment type="catalytic activity">
    <reaction evidence="2">
        <text>adenosylcob(III)inamide phosphate + GTP + H(+) = adenosylcob(III)inamide-GDP + diphosphate</text>
        <dbReference type="Rhea" id="RHEA:22712"/>
        <dbReference type="ChEBI" id="CHEBI:15378"/>
        <dbReference type="ChEBI" id="CHEBI:33019"/>
        <dbReference type="ChEBI" id="CHEBI:37565"/>
        <dbReference type="ChEBI" id="CHEBI:58502"/>
        <dbReference type="ChEBI" id="CHEBI:60487"/>
        <dbReference type="EC" id="2.7.7.62"/>
    </reaction>
</comment>
<evidence type="ECO:0000256" key="15">
    <source>
        <dbReference type="ARBA" id="ARBA00023134"/>
    </source>
</evidence>
<keyword evidence="15" id="KW-0342">GTP-binding</keyword>
<evidence type="ECO:0000313" key="19">
    <source>
        <dbReference type="Proteomes" id="UP000434223"/>
    </source>
</evidence>
<comment type="pathway">
    <text evidence="5">Cofactor biosynthesis; adenosylcobalamin biosynthesis; adenosylcobalamin from cob(II)yrinate a,c-diamide: step 6/7.</text>
</comment>
<dbReference type="GO" id="GO:0009236">
    <property type="term" value="P:cobalamin biosynthetic process"/>
    <property type="evidence" value="ECO:0007669"/>
    <property type="project" value="UniProtKB-KW"/>
</dbReference>
<dbReference type="Gene3D" id="3.40.50.300">
    <property type="entry name" value="P-loop containing nucleotide triphosphate hydrolases"/>
    <property type="match status" value="1"/>
</dbReference>
<sequence length="152" mass="16429">MEGGRVSMIFITGGAWQGKTAFAETLAADFVTMESGERVSCAGSITEKKAVPVACGRSDPFETAFERPVISGFHYFVRRLLREERDVNEFIAAIGEKNPNAVITADELGCGIVPADPEERAWREAAGRAAEILAADSDAVYRMICGIAVRLK</sequence>
<keyword evidence="14" id="KW-0067">ATP-binding</keyword>
<dbReference type="EC" id="2.7.7.62" evidence="9"/>